<organism evidence="1">
    <name type="scientific">Oikopleura dioica</name>
    <name type="common">Tunicate</name>
    <dbReference type="NCBI Taxonomy" id="34765"/>
    <lineage>
        <taxon>Eukaryota</taxon>
        <taxon>Metazoa</taxon>
        <taxon>Chordata</taxon>
        <taxon>Tunicata</taxon>
        <taxon>Appendicularia</taxon>
        <taxon>Copelata</taxon>
        <taxon>Oikopleuridae</taxon>
        <taxon>Oikopleura</taxon>
    </lineage>
</organism>
<dbReference type="EMBL" id="FN653015">
    <property type="protein sequence ID" value="CBY20257.1"/>
    <property type="molecule type" value="Genomic_DNA"/>
</dbReference>
<keyword evidence="2" id="KW-1185">Reference proteome</keyword>
<proteinExistence type="predicted"/>
<accession>E4WR76</accession>
<evidence type="ECO:0000313" key="2">
    <source>
        <dbReference type="Proteomes" id="UP000001307"/>
    </source>
</evidence>
<dbReference type="InParanoid" id="E4WR76"/>
<reference evidence="1" key="1">
    <citation type="journal article" date="2010" name="Science">
        <title>Plasticity of animal genome architecture unmasked by rapid evolution of a pelagic tunicate.</title>
        <authorList>
            <person name="Denoeud F."/>
            <person name="Henriet S."/>
            <person name="Mungpakdee S."/>
            <person name="Aury J.M."/>
            <person name="Da Silva C."/>
            <person name="Brinkmann H."/>
            <person name="Mikhaleva J."/>
            <person name="Olsen L.C."/>
            <person name="Jubin C."/>
            <person name="Canestro C."/>
            <person name="Bouquet J.M."/>
            <person name="Danks G."/>
            <person name="Poulain J."/>
            <person name="Campsteijn C."/>
            <person name="Adamski M."/>
            <person name="Cross I."/>
            <person name="Yadetie F."/>
            <person name="Muffato M."/>
            <person name="Louis A."/>
            <person name="Butcher S."/>
            <person name="Tsagkogeorga G."/>
            <person name="Konrad A."/>
            <person name="Singh S."/>
            <person name="Jensen M.F."/>
            <person name="Cong E.H."/>
            <person name="Eikeseth-Otteraa H."/>
            <person name="Noel B."/>
            <person name="Anthouard V."/>
            <person name="Porcel B.M."/>
            <person name="Kachouri-Lafond R."/>
            <person name="Nishino A."/>
            <person name="Ugolini M."/>
            <person name="Chourrout P."/>
            <person name="Nishida H."/>
            <person name="Aasland R."/>
            <person name="Huzurbazar S."/>
            <person name="Westhof E."/>
            <person name="Delsuc F."/>
            <person name="Lehrach H."/>
            <person name="Reinhardt R."/>
            <person name="Weissenbach J."/>
            <person name="Roy S.W."/>
            <person name="Artiguenave F."/>
            <person name="Postlethwait J.H."/>
            <person name="Manak J.R."/>
            <person name="Thompson E.M."/>
            <person name="Jaillon O."/>
            <person name="Du Pasquier L."/>
            <person name="Boudinot P."/>
            <person name="Liberles D.A."/>
            <person name="Volff J.N."/>
            <person name="Philippe H."/>
            <person name="Lenhard B."/>
            <person name="Roest Crollius H."/>
            <person name="Wincker P."/>
            <person name="Chourrout D."/>
        </authorList>
    </citation>
    <scope>NUCLEOTIDE SEQUENCE [LARGE SCALE GENOMIC DNA]</scope>
</reference>
<name>E4WR76_OIKDI</name>
<evidence type="ECO:0000313" key="1">
    <source>
        <dbReference type="EMBL" id="CBY20257.1"/>
    </source>
</evidence>
<dbReference type="AlphaFoldDB" id="E4WR76"/>
<gene>
    <name evidence="1" type="ORF">GSOID_T00000244001</name>
</gene>
<dbReference type="Proteomes" id="UP000001307">
    <property type="component" value="Unassembled WGS sequence"/>
</dbReference>
<sequence length="104" mass="11630">MYDTILKLNYKLAEKDLSFIQGKNLSSVDEFDAEKLNSSLSEFEVDEDFMDTVSVDTNISTPYSSRWATSSCCSEPTSFFNPGSNRTATSKTSLVNIKSHTHNL</sequence>
<protein>
    <submittedName>
        <fullName evidence="1">Uncharacterized protein</fullName>
    </submittedName>
</protein>